<reference evidence="2" key="1">
    <citation type="journal article" date="2021" name="Nat. Commun.">
        <title>Genetic determinants of endophytism in the Arabidopsis root mycobiome.</title>
        <authorList>
            <person name="Mesny F."/>
            <person name="Miyauchi S."/>
            <person name="Thiergart T."/>
            <person name="Pickel B."/>
            <person name="Atanasova L."/>
            <person name="Karlsson M."/>
            <person name="Huettel B."/>
            <person name="Barry K.W."/>
            <person name="Haridas S."/>
            <person name="Chen C."/>
            <person name="Bauer D."/>
            <person name="Andreopoulos W."/>
            <person name="Pangilinan J."/>
            <person name="LaButti K."/>
            <person name="Riley R."/>
            <person name="Lipzen A."/>
            <person name="Clum A."/>
            <person name="Drula E."/>
            <person name="Henrissat B."/>
            <person name="Kohler A."/>
            <person name="Grigoriev I.V."/>
            <person name="Martin F.M."/>
            <person name="Hacquard S."/>
        </authorList>
    </citation>
    <scope>NUCLEOTIDE SEQUENCE</scope>
    <source>
        <strain evidence="2">MPI-CAGE-CH-0243</strain>
    </source>
</reference>
<evidence type="ECO:0008006" key="4">
    <source>
        <dbReference type="Google" id="ProtNLM"/>
    </source>
</evidence>
<protein>
    <recommendedName>
        <fullName evidence="4">Apple domain-containing protein</fullName>
    </recommendedName>
</protein>
<evidence type="ECO:0000313" key="3">
    <source>
        <dbReference type="Proteomes" id="UP000700596"/>
    </source>
</evidence>
<proteinExistence type="predicted"/>
<keyword evidence="3" id="KW-1185">Reference proteome</keyword>
<gene>
    <name evidence="2" type="ORF">B0J11DRAFT_586107</name>
</gene>
<dbReference type="EMBL" id="JAGMWT010000026">
    <property type="protein sequence ID" value="KAH7110907.1"/>
    <property type="molecule type" value="Genomic_DNA"/>
</dbReference>
<organism evidence="2 3">
    <name type="scientific">Dendryphion nanum</name>
    <dbReference type="NCBI Taxonomy" id="256645"/>
    <lineage>
        <taxon>Eukaryota</taxon>
        <taxon>Fungi</taxon>
        <taxon>Dikarya</taxon>
        <taxon>Ascomycota</taxon>
        <taxon>Pezizomycotina</taxon>
        <taxon>Dothideomycetes</taxon>
        <taxon>Pleosporomycetidae</taxon>
        <taxon>Pleosporales</taxon>
        <taxon>Torulaceae</taxon>
        <taxon>Dendryphion</taxon>
    </lineage>
</organism>
<dbReference type="AlphaFoldDB" id="A0A9P9D1W8"/>
<feature type="chain" id="PRO_5040333591" description="Apple domain-containing protein" evidence="1">
    <location>
        <begin position="18"/>
        <end position="404"/>
    </location>
</feature>
<evidence type="ECO:0000313" key="2">
    <source>
        <dbReference type="EMBL" id="KAH7110907.1"/>
    </source>
</evidence>
<dbReference type="Proteomes" id="UP000700596">
    <property type="component" value="Unassembled WGS sequence"/>
</dbReference>
<feature type="signal peptide" evidence="1">
    <location>
        <begin position="1"/>
        <end position="17"/>
    </location>
</feature>
<dbReference type="OrthoDB" id="10649497at2759"/>
<keyword evidence="1" id="KW-0732">Signal</keyword>
<comment type="caution">
    <text evidence="2">The sequence shown here is derived from an EMBL/GenBank/DDBJ whole genome shotgun (WGS) entry which is preliminary data.</text>
</comment>
<name>A0A9P9D1W8_9PLEO</name>
<accession>A0A9P9D1W8</accession>
<evidence type="ECO:0000256" key="1">
    <source>
        <dbReference type="SAM" id="SignalP"/>
    </source>
</evidence>
<sequence length="404" mass="43522">MRLSNLLLAYLLVPVFGQSTYSKSVCYTKYGSKSISPPLPSTTVVKAVTLTAIRVAVIVPTKTITPGAKTTTTIVDITSTITSVAPVVTDTFSTTITSDTTLTSVVLETITTTFVIPTTVTTFPNGETTTVTTNSGFLPIKSVPGNPPSRRQATAHARRVPEPIITDAAVRFEERQRQQKGRVFCELKDGQPFVSGRFPSAVSCVNNIKVVNTKTLSFTWFKTATVTAPKPTITITDTRFHTTTTVIQAVRASTTISTAVTNTFTTQSTTTLVSPTTILNTQTVSSVPTTTAYPGCGPDNFINSANGYGINYWWLSGTKLPDTVSFPSNNAEACCRACFDRSDCTATSWTGNRCELYLSNTCQPQNILFWYGIGPPTPPGSWVFSNGNCGRFGWDGEPPYPTSI</sequence>